<proteinExistence type="predicted"/>
<dbReference type="Gene3D" id="3.90.1170.40">
    <property type="entry name" value="Molybdopterin biosynthesis MoaE subunit"/>
    <property type="match status" value="1"/>
</dbReference>
<accession>A0A382GD54</accession>
<evidence type="ECO:0000313" key="1">
    <source>
        <dbReference type="EMBL" id="SVB72527.1"/>
    </source>
</evidence>
<gene>
    <name evidence="1" type="ORF">METZ01_LOCUS225381</name>
</gene>
<dbReference type="InterPro" id="IPR003448">
    <property type="entry name" value="Mopterin_biosynth_MoaE"/>
</dbReference>
<sequence>MKTELTISTDPINEAALAESRAMGDGMGAVVCFLGVVRGSEGDDAITAIDYEAFEPMARRQFELLFDELGQRWPVESVRLVHRIGVVPVNEPSLWVEVVAPHRAEAFDACQFLISEMKQKVPIWKKPLPA</sequence>
<evidence type="ECO:0008006" key="2">
    <source>
        <dbReference type="Google" id="ProtNLM"/>
    </source>
</evidence>
<dbReference type="PANTHER" id="PTHR23404">
    <property type="entry name" value="MOLYBDOPTERIN SYNTHASE RELATED"/>
    <property type="match status" value="1"/>
</dbReference>
<protein>
    <recommendedName>
        <fullName evidence="2">Molybdenum cofactor biosynthesis protein MoaE</fullName>
    </recommendedName>
</protein>
<reference evidence="1" key="1">
    <citation type="submission" date="2018-05" db="EMBL/GenBank/DDBJ databases">
        <authorList>
            <person name="Lanie J.A."/>
            <person name="Ng W.-L."/>
            <person name="Kazmierczak K.M."/>
            <person name="Andrzejewski T.M."/>
            <person name="Davidsen T.M."/>
            <person name="Wayne K.J."/>
            <person name="Tettelin H."/>
            <person name="Glass J.I."/>
            <person name="Rusch D."/>
            <person name="Podicherti R."/>
            <person name="Tsui H.-C.T."/>
            <person name="Winkler M.E."/>
        </authorList>
    </citation>
    <scope>NUCLEOTIDE SEQUENCE</scope>
</reference>
<dbReference type="AlphaFoldDB" id="A0A382GD54"/>
<dbReference type="InterPro" id="IPR036563">
    <property type="entry name" value="MoaE_sf"/>
</dbReference>
<dbReference type="CDD" id="cd00756">
    <property type="entry name" value="MoaE"/>
    <property type="match status" value="1"/>
</dbReference>
<dbReference type="EMBL" id="UINC01054610">
    <property type="protein sequence ID" value="SVB72527.1"/>
    <property type="molecule type" value="Genomic_DNA"/>
</dbReference>
<organism evidence="1">
    <name type="scientific">marine metagenome</name>
    <dbReference type="NCBI Taxonomy" id="408172"/>
    <lineage>
        <taxon>unclassified sequences</taxon>
        <taxon>metagenomes</taxon>
        <taxon>ecological metagenomes</taxon>
    </lineage>
</organism>
<name>A0A382GD54_9ZZZZ</name>
<dbReference type="Pfam" id="PF02391">
    <property type="entry name" value="MoaE"/>
    <property type="match status" value="1"/>
</dbReference>
<dbReference type="GO" id="GO:0006777">
    <property type="term" value="P:Mo-molybdopterin cofactor biosynthetic process"/>
    <property type="evidence" value="ECO:0007669"/>
    <property type="project" value="InterPro"/>
</dbReference>
<dbReference type="SUPFAM" id="SSF54690">
    <property type="entry name" value="Molybdopterin synthase subunit MoaE"/>
    <property type="match status" value="1"/>
</dbReference>